<dbReference type="EMBL" id="CARXXK010000002">
    <property type="protein sequence ID" value="CAI6354016.1"/>
    <property type="molecule type" value="Genomic_DNA"/>
</dbReference>
<gene>
    <name evidence="1" type="ORF">MEUPH1_LOCUS10069</name>
</gene>
<organism evidence="1 2">
    <name type="scientific">Macrosiphum euphorbiae</name>
    <name type="common">potato aphid</name>
    <dbReference type="NCBI Taxonomy" id="13131"/>
    <lineage>
        <taxon>Eukaryota</taxon>
        <taxon>Metazoa</taxon>
        <taxon>Ecdysozoa</taxon>
        <taxon>Arthropoda</taxon>
        <taxon>Hexapoda</taxon>
        <taxon>Insecta</taxon>
        <taxon>Pterygota</taxon>
        <taxon>Neoptera</taxon>
        <taxon>Paraneoptera</taxon>
        <taxon>Hemiptera</taxon>
        <taxon>Sternorrhyncha</taxon>
        <taxon>Aphidomorpha</taxon>
        <taxon>Aphidoidea</taxon>
        <taxon>Aphididae</taxon>
        <taxon>Macrosiphini</taxon>
        <taxon>Macrosiphum</taxon>
    </lineage>
</organism>
<proteinExistence type="predicted"/>
<evidence type="ECO:0000313" key="1">
    <source>
        <dbReference type="EMBL" id="CAI6354016.1"/>
    </source>
</evidence>
<comment type="caution">
    <text evidence="1">The sequence shown here is derived from an EMBL/GenBank/DDBJ whole genome shotgun (WGS) entry which is preliminary data.</text>
</comment>
<protein>
    <submittedName>
        <fullName evidence="1">Uncharacterized protein</fullName>
    </submittedName>
</protein>
<reference evidence="1 2" key="1">
    <citation type="submission" date="2023-01" db="EMBL/GenBank/DDBJ databases">
        <authorList>
            <person name="Whitehead M."/>
        </authorList>
    </citation>
    <scope>NUCLEOTIDE SEQUENCE [LARGE SCALE GENOMIC DNA]</scope>
</reference>
<evidence type="ECO:0000313" key="2">
    <source>
        <dbReference type="Proteomes" id="UP001160148"/>
    </source>
</evidence>
<name>A0AAV0WDP8_9HEMI</name>
<accession>A0AAV0WDP8</accession>
<sequence length="79" mass="8847">MCGYGYPFYVSSTFLSAQEFISKRIHKIAEAQMKIAGDEERQLAIEAGEIDSDGTPMCTVVDNGPSAVIRPNMMHYLEW</sequence>
<dbReference type="AlphaFoldDB" id="A0AAV0WDP8"/>
<keyword evidence="2" id="KW-1185">Reference proteome</keyword>
<dbReference type="Proteomes" id="UP001160148">
    <property type="component" value="Unassembled WGS sequence"/>
</dbReference>